<reference evidence="2" key="17">
    <citation type="journal article" date="1994" name="Virology">
        <title>Characterization of the Shope fibroma virus DNA ligase gene.</title>
        <authorList>
            <person name="Parks R.J."/>
            <person name="Lichty B.D."/>
            <person name="Karakis C."/>
            <person name="Evans D.H."/>
        </authorList>
    </citation>
    <scope>NUCLEOTIDE SEQUENCE [LARGE SCALE GENOMIC DNA]</scope>
    <source>
        <strain evidence="2">Kasza</strain>
    </source>
</reference>
<gene>
    <name evidence="1" type="primary">s129R</name>
</gene>
<dbReference type="Proteomes" id="UP000000868">
    <property type="component" value="Segment"/>
</dbReference>
<reference evidence="2" key="15">
    <citation type="journal article" date="1993" name="Proc. Natl. Acad. Sci. U.S.A.">
        <title>Identification of a poxvirus gene encoding a uracil-DNA glycosylase.</title>
        <authorList>
            <person name="Upton C."/>
            <person name="Stuart D.T."/>
            <person name="McFadden G."/>
        </authorList>
    </citation>
    <scope>NUCLEOTIDE SEQUENCE [LARGE SCALE GENOMIC DNA]</scope>
    <source>
        <strain evidence="2">Kasza</strain>
    </source>
</reference>
<organism evidence="2">
    <name type="scientific">Rabbit fibroma virus (strain Kasza)</name>
    <name type="common">RFV</name>
    <name type="synonym">Shope fibroma virus (strain Kasza)</name>
    <dbReference type="NCBI Taxonomy" id="10272"/>
    <lineage>
        <taxon>Viruses</taxon>
        <taxon>Varidnaviria</taxon>
        <taxon>Bamfordvirae</taxon>
        <taxon>Nucleocytoviricota</taxon>
        <taxon>Pokkesviricetes</taxon>
        <taxon>Chitovirales</taxon>
        <taxon>Poxviridae</taxon>
        <taxon>Chordopoxvirinae</taxon>
        <taxon>Leporipoxvirus</taxon>
        <taxon>Leporipoxvirus shope</taxon>
        <taxon>Rabbit fibroma virus</taxon>
    </lineage>
</organism>
<sequence>MTPLFWLPVANLCDQVTYKNYLNRQWIHNQLVGLGHCNSKKFNTTSYANLAKIAITYPLEPIGLKSLRILCAALFDGV</sequence>
<reference evidence="1 2" key="12">
    <citation type="journal article" date="1991" name="Virology">
        <title>Sequence and analysis of a portion of the genomes of Shope fibroma virus and malignant rabbit fibroma virus that is important for viral replication in lymphocytes.</title>
        <authorList>
            <person name="Strayer D.S."/>
            <person name="Jerng H.H."/>
            <person name="O'Connor K."/>
        </authorList>
    </citation>
    <scope>NUCLEOTIDE SEQUENCE [LARGE SCALE GENOMIC DNA]</scope>
    <source>
        <strain evidence="1 2">Kasza</strain>
    </source>
</reference>
<reference evidence="2" key="11">
    <citation type="journal article" date="1991" name="Virology">
        <title>Identification and DNA sequence of the large subunit of the capping enzyme from Shope fibroma virus.</title>
        <authorList>
            <person name="Upton C."/>
            <person name="Stuart D."/>
            <person name="McFadden G."/>
        </authorList>
    </citation>
    <scope>NUCLEOTIDE SEQUENCE [LARGE SCALE GENOMIC DNA]</scope>
    <source>
        <strain evidence="2">Kasza</strain>
    </source>
</reference>
<reference evidence="1 2" key="1">
    <citation type="journal article" date="1984" name="J. Virol.">
        <title>Tumorigenic poxviruses: construction of the composite physical map of the Shope fibroma virus genome.</title>
        <authorList>
            <person name="Delange A.M."/>
            <person name="Macaulay C."/>
            <person name="Block W."/>
            <person name="Mueller T."/>
            <person name="McFadden G."/>
        </authorList>
    </citation>
    <scope>NUCLEOTIDE SEQUENCE [LARGE SCALE GENOMIC DNA]</scope>
    <source>
        <strain evidence="1 2">Kasza</strain>
    </source>
</reference>
<evidence type="ECO:0000313" key="2">
    <source>
        <dbReference type="Proteomes" id="UP000000868"/>
    </source>
</evidence>
<dbReference type="EMBL" id="AF170722">
    <property type="protein sequence ID" value="AAF18012.1"/>
    <property type="molecule type" value="Genomic_DNA"/>
</dbReference>
<reference evidence="2" key="4">
    <citation type="journal article" date="1986" name="Virology">
        <title>Tumorigenic poxviruses: analysis of viral DNA sequences implicated in the tumorigenicity of Shope fibroma virus and malignant rabbit virus.</title>
        <authorList>
            <person name="Upton C."/>
            <person name="McFadden G."/>
        </authorList>
    </citation>
    <scope>NUCLEOTIDE SEQUENCE [LARGE SCALE GENOMIC DNA]</scope>
    <source>
        <strain evidence="2">Kasza</strain>
    </source>
</reference>
<reference evidence="2" key="18">
    <citation type="journal article" date="1995" name="Virology">
        <title>Myxoma virus and Shope fibroma virus encode dual-specificity tyrosine/serine phosphatases which are essential for virus viability.</title>
        <authorList>
            <person name="Mossman K."/>
            <person name="Ostergaard H."/>
            <person name="Upton C."/>
            <person name="McFadden G."/>
        </authorList>
    </citation>
    <scope>NUCLEOTIDE SEQUENCE [LARGE SCALE GENOMIC DNA]</scope>
    <source>
        <strain evidence="2">Kasza</strain>
    </source>
</reference>
<reference evidence="2" key="9">
    <citation type="journal article" date="1990" name="Virology">
        <title>Tumorigenic poxviruses: characterization of the expression of an epidermal growth factor related gene in Shope fibroma virus.</title>
        <authorList>
            <person name="Chang W."/>
            <person name="Macaulay C."/>
            <person name="Hu S.L."/>
            <person name="Tam J.P."/>
            <person name="McFadden G."/>
        </authorList>
    </citation>
    <scope>NUCLEOTIDE SEQUENCE [LARGE SCALE GENOMIC DNA]</scope>
    <source>
        <strain evidence="2">Kasza</strain>
    </source>
</reference>
<reference evidence="2" key="19">
    <citation type="journal article" date="1995" name="Virology">
        <title>Species specificity of ectromelia virus and vaccinia virus interferon-gamma binding proteins.</title>
        <authorList>
            <person name="Mossman K."/>
            <person name="Upton C."/>
            <person name="Buller R.M."/>
            <person name="McFadden G."/>
        </authorList>
    </citation>
    <scope>NUCLEOTIDE SEQUENCE [LARGE SCALE GENOMIC DNA]</scope>
    <source>
        <strain evidence="2">Kasza</strain>
    </source>
</reference>
<reference evidence="2" key="14">
    <citation type="journal article" date="1992" name="Virus Res.">
        <title>Sequence and analysis of the BamHI 'D' fragment of Shope fibroma virus: comparison with similar regions of related poxviruses.</title>
        <authorList>
            <person name="Strayer D.S."/>
            <person name="Jerng H.H."/>
        </authorList>
    </citation>
    <scope>NUCLEOTIDE SEQUENCE [LARGE SCALE GENOMIC DNA]</scope>
    <source>
        <strain evidence="2">Kasza</strain>
    </source>
</reference>
<reference evidence="2" key="2">
    <citation type="journal article" date="1986" name="J. Virol.">
        <title>Identification and nucleotide sequence of the thymidine kinase gene of Shope fibroma virus.</title>
        <authorList>
            <person name="Upton C."/>
            <person name="McFadden G."/>
        </authorList>
    </citation>
    <scope>NUCLEOTIDE SEQUENCE [LARGE SCALE GENOMIC DNA]</scope>
    <source>
        <strain evidence="2">Kasza</strain>
    </source>
</reference>
<protein>
    <submittedName>
        <fullName evidence="1">Gp129R</fullName>
    </submittedName>
</protein>
<reference evidence="2" key="20">
    <citation type="journal article" date="1997" name="Virology">
        <title>The T1/35kDa family of poxvirus-secreted proteins bind chemokines and modulate leukocyte influx into virus-infected tissues.</title>
        <authorList>
            <person name="Graham K.A."/>
            <person name="Lalani A.S."/>
            <person name="Macen J.L."/>
            <person name="Ness T.L."/>
            <person name="Barry M."/>
            <person name="Liu L.Y."/>
            <person name="Lucas A."/>
            <person name="Clark-Lewis I."/>
            <person name="Moyer R.W."/>
            <person name="McFadden G."/>
        </authorList>
    </citation>
    <scope>NUCLEOTIDE SEQUENCE [LARGE SCALE GENOMIC DNA]</scope>
    <source>
        <strain evidence="2">Kasza</strain>
    </source>
</reference>
<reference evidence="2" key="5">
    <citation type="journal article" date="1987" name="Virology">
        <title>Tumorigenic poxviruses: genomic organization and DNA sequence of the telomeric region of the Shope fibroma virus genome.</title>
        <authorList>
            <person name="Upton C."/>
            <person name="DeLange A.M."/>
            <person name="McFadden G."/>
        </authorList>
    </citation>
    <scope>NUCLEOTIDE SEQUENCE [LARGE SCALE GENOMIC DNA]</scope>
    <source>
        <strain evidence="2">Kasza</strain>
    </source>
</reference>
<reference evidence="2" key="6">
    <citation type="journal article" date="1988" name="Virology">
        <title>Tumorigenic poxviruses: fine analysis of the recombination junctions in malignant rabbit fibroma virus, a recombinant between Shope fibroma virus and myxoma virus.</title>
        <authorList>
            <person name="Upton C."/>
            <person name="Macen J.L."/>
            <person name="Maranchuk R.A."/>
            <person name="DeLange A.M."/>
            <person name="McFadden G."/>
        </authorList>
    </citation>
    <scope>NUCLEOTIDE SEQUENCE [LARGE SCALE GENOMIC DNA]</scope>
    <source>
        <strain evidence="2">Kasza</strain>
    </source>
</reference>
<reference evidence="2" key="21">
    <citation type="journal article" date="1999" name="J. Mol. Biol.">
        <title>Shope fibroma virus DNA topoisomerase catalyses holliday junction resolution and hairpin formation in vitro.</title>
        <authorList>
            <person name="Palaniyar N."/>
            <person name="Gerasimopoulos E."/>
            <person name="Evans D.H."/>
        </authorList>
    </citation>
    <scope>NUCLEOTIDE SEQUENCE [LARGE SCALE GENOMIC DNA]</scope>
    <source>
        <strain evidence="2">Kasza</strain>
    </source>
</reference>
<reference evidence="2" key="3">
    <citation type="journal article" date="1986" name="Mol. Cell. Biol.">
        <title>DNA sequence homology between the terminal inverted repeats of Shope fibroma virus and an endogenous cellular plasmid species.</title>
        <authorList>
            <person name="Upton C."/>
            <person name="McFadden G."/>
        </authorList>
    </citation>
    <scope>NUCLEOTIDE SEQUENCE [LARGE SCALE GENOMIC DNA]</scope>
    <source>
        <strain evidence="2">Kasza</strain>
    </source>
</reference>
<dbReference type="KEGG" id="vg:1486973"/>
<reference evidence="2" key="16">
    <citation type="journal article" date="1994" name="J. Virol.">
        <title>A poxvirus protein with a RING finger motif binds zinc and localizes in virus factories.</title>
        <authorList>
            <person name="Upton C."/>
            <person name="Schiff L."/>
            <person name="Rice S.A."/>
            <person name="Dowdeswell T."/>
            <person name="Yang X."/>
            <person name="McFadden G."/>
        </authorList>
    </citation>
    <scope>NUCLEOTIDE SEQUENCE [LARGE SCALE GENOMIC DNA]</scope>
    <source>
        <strain evidence="2">Kasza</strain>
    </source>
</reference>
<proteinExistence type="predicted"/>
<reference evidence="2" key="22">
    <citation type="journal article" date="1999" name="J. Virol.">
        <title>Myxoma virus encodes an alpha2,3-sialyltransferase that enhances virulence.</title>
        <authorList>
            <person name="Jackson R.J."/>
            <person name="Hall D.F."/>
            <person name="Kerr P.J."/>
        </authorList>
    </citation>
    <scope>NUCLEOTIDE SEQUENCE [LARGE SCALE GENOMIC DNA]</scope>
    <source>
        <strain evidence="2">Kasza</strain>
    </source>
</reference>
<reference evidence="1 2" key="23">
    <citation type="journal article" date="1999" name="Virology">
        <title>The complete genome sequence of shope (Rabbit) fibroma virus.</title>
        <authorList>
            <person name="Willer D.O."/>
            <person name="McFadden G."/>
            <person name="Evans D.H."/>
        </authorList>
    </citation>
    <scope>NUCLEOTIDE SEQUENCE [LARGE SCALE GENOMIC DNA]</scope>
    <source>
        <strain evidence="1 2">Kasza</strain>
    </source>
</reference>
<reference evidence="2" key="7">
    <citation type="journal article" date="1990" name="Virology">
        <title>Identification and DNA sequence of the Shope fibroma virus DNA topoisomerase gene.</title>
        <authorList>
            <person name="Upton C."/>
            <person name="Opgenorth A."/>
            <person name="Traktman P."/>
            <person name="McFadden G."/>
        </authorList>
    </citation>
    <scope>NUCLEOTIDE SEQUENCE [LARGE SCALE GENOMIC DNA]</scope>
    <source>
        <strain evidence="2">Kasza</strain>
    </source>
</reference>
<accession>Q9Q8U9</accession>
<keyword evidence="2" id="KW-1185">Reference proteome</keyword>
<organismHost>
    <name type="scientific">Oryctolagus cuniculus</name>
    <name type="common">Rabbit</name>
    <dbReference type="NCBI Taxonomy" id="9986"/>
</organismHost>
<reference evidence="2" key="13">
    <citation type="journal article" date="1992" name="J. Gen. Virol.">
        <title>Nucleotide sequence analysis of a unique near-terminal region of the tumorigenic poxvirus, Shope fibroma virus.</title>
        <authorList>
            <person name="Massung R.F."/>
            <person name="McFadden G."/>
            <person name="Moyer R.W."/>
        </authorList>
    </citation>
    <scope>NUCLEOTIDE SEQUENCE [LARGE SCALE GENOMIC DNA]</scope>
    <source>
        <strain evidence="2">Kasza</strain>
    </source>
</reference>
<evidence type="ECO:0000313" key="1">
    <source>
        <dbReference type="EMBL" id="AAF18012.1"/>
    </source>
</evidence>
<reference evidence="2" key="8">
    <citation type="journal article" date="1990" name="Virology">
        <title>The complete DNA sequence of vaccinia virus.</title>
        <authorList>
            <person name="Goebel S.J."/>
            <person name="Johnson G.P."/>
            <person name="Perkus M.E."/>
            <person name="Davis S.W."/>
            <person name="Winslow J.P."/>
            <person name="Paoletti E."/>
        </authorList>
    </citation>
    <scope>NUCLEOTIDE SEQUENCE [LARGE SCALE GENOMIC DNA]</scope>
    <source>
        <strain evidence="2">Kasza</strain>
    </source>
</reference>
<name>Q9Q8U9_RFVKA</name>
<reference evidence="2" key="10">
    <citation type="journal article" date="1991" name="Biochem. Biophys. Res. Commun.">
        <title>T2 open reading frame from the Shope fibroma virus encodes a soluble form of the TNF receptor.</title>
        <authorList>
            <person name="Smith C.A."/>
            <person name="Davis T."/>
            <person name="Wignall J.M."/>
            <person name="Din W.S."/>
            <person name="Farrah T."/>
            <person name="Upton C."/>
            <person name="McFadden G."/>
            <person name="Goodwin R.G."/>
        </authorList>
    </citation>
    <scope>NUCLEOTIDE SEQUENCE [LARGE SCALE GENOMIC DNA]</scope>
    <source>
        <strain evidence="2">Kasza</strain>
    </source>
</reference>
<dbReference type="RefSeq" id="NP_052018.1">
    <property type="nucleotide sequence ID" value="NC_001266.1"/>
</dbReference>